<dbReference type="InterPro" id="IPR013324">
    <property type="entry name" value="RNA_pol_sigma_r3/r4-like"/>
</dbReference>
<dbReference type="SUPFAM" id="SSF88659">
    <property type="entry name" value="Sigma3 and sigma4 domains of RNA polymerase sigma factors"/>
    <property type="match status" value="1"/>
</dbReference>
<evidence type="ECO:0000313" key="2">
    <source>
        <dbReference type="EMBL" id="QJA95611.1"/>
    </source>
</evidence>
<dbReference type="Pfam" id="PF04545">
    <property type="entry name" value="Sigma70_r4"/>
    <property type="match status" value="1"/>
</dbReference>
<dbReference type="InterPro" id="IPR007630">
    <property type="entry name" value="RNA_pol_sigma70_r4"/>
</dbReference>
<organism evidence="2">
    <name type="scientific">viral metagenome</name>
    <dbReference type="NCBI Taxonomy" id="1070528"/>
    <lineage>
        <taxon>unclassified sequences</taxon>
        <taxon>metagenomes</taxon>
        <taxon>organismal metagenomes</taxon>
    </lineage>
</organism>
<protein>
    <submittedName>
        <fullName evidence="2">Putative sigma-70 region domain containing protein</fullName>
    </submittedName>
</protein>
<accession>A0A6M3LRL9</accession>
<gene>
    <name evidence="2" type="ORF">MM415B05267_0005</name>
</gene>
<feature type="domain" description="RNA polymerase sigma-70 region 4" evidence="1">
    <location>
        <begin position="187"/>
        <end position="232"/>
    </location>
</feature>
<sequence length="255" mass="30369">MLHPLFGLIKMKALDNPSRCGRNSDKHNSSVFLSSVFATKNPQPNELESINYYRKNVFHFLNSYKIRNKFGSHLINRMLKDEECISYLMFSFMKADWVYKPDGGASKITLRYSAGLWFIYKYIKHLHRSYKKPLQSLDFNLVENSVVDIATTKPLNTNHSPTYNNTFGEVLQNERQRKLRELTQLPCLTMREQWMMGRYYLNRDTLQKIGLSHHVSRERVRQILVSAIRKIQYYIMTHEKLREYWSDEKNIRVSK</sequence>
<dbReference type="InterPro" id="IPR000943">
    <property type="entry name" value="RNA_pol_sigma70"/>
</dbReference>
<reference evidence="2" key="1">
    <citation type="submission" date="2020-03" db="EMBL/GenBank/DDBJ databases">
        <title>The deep terrestrial virosphere.</title>
        <authorList>
            <person name="Holmfeldt K."/>
            <person name="Nilsson E."/>
            <person name="Simone D."/>
            <person name="Lopez-Fernandez M."/>
            <person name="Wu X."/>
            <person name="de Brujin I."/>
            <person name="Lundin D."/>
            <person name="Andersson A."/>
            <person name="Bertilsson S."/>
            <person name="Dopson M."/>
        </authorList>
    </citation>
    <scope>NUCLEOTIDE SEQUENCE</scope>
    <source>
        <strain evidence="2">MM415B05267</strain>
    </source>
</reference>
<evidence type="ECO:0000259" key="1">
    <source>
        <dbReference type="Pfam" id="PF04545"/>
    </source>
</evidence>
<proteinExistence type="predicted"/>
<dbReference type="GO" id="GO:0003700">
    <property type="term" value="F:DNA-binding transcription factor activity"/>
    <property type="evidence" value="ECO:0007669"/>
    <property type="project" value="InterPro"/>
</dbReference>
<dbReference type="Gene3D" id="1.10.10.10">
    <property type="entry name" value="Winged helix-like DNA-binding domain superfamily/Winged helix DNA-binding domain"/>
    <property type="match status" value="1"/>
</dbReference>
<dbReference type="PRINTS" id="PR00046">
    <property type="entry name" value="SIGMA70FCT"/>
</dbReference>
<dbReference type="EMBL" id="MT143329">
    <property type="protein sequence ID" value="QJA95611.1"/>
    <property type="molecule type" value="Genomic_DNA"/>
</dbReference>
<dbReference type="AlphaFoldDB" id="A0A6M3LRL9"/>
<name>A0A6M3LRL9_9ZZZZ</name>
<dbReference type="InterPro" id="IPR036388">
    <property type="entry name" value="WH-like_DNA-bd_sf"/>
</dbReference>
<dbReference type="GO" id="GO:0006352">
    <property type="term" value="P:DNA-templated transcription initiation"/>
    <property type="evidence" value="ECO:0007669"/>
    <property type="project" value="InterPro"/>
</dbReference>